<dbReference type="GO" id="GO:0046872">
    <property type="term" value="F:metal ion binding"/>
    <property type="evidence" value="ECO:0007669"/>
    <property type="project" value="UniProtKB-KW"/>
</dbReference>
<keyword evidence="13" id="KW-1185">Reference proteome</keyword>
<keyword evidence="5" id="KW-0255">Endonuclease</keyword>
<evidence type="ECO:0000256" key="2">
    <source>
        <dbReference type="ARBA" id="ARBA00001946"/>
    </source>
</evidence>
<dbReference type="CDD" id="cd00593">
    <property type="entry name" value="RIBOc"/>
    <property type="match status" value="1"/>
</dbReference>
<comment type="caution">
    <text evidence="12">The sequence shown here is derived from an EMBL/GenBank/DDBJ whole genome shotgun (WGS) entry which is preliminary data.</text>
</comment>
<dbReference type="GO" id="GO:0005634">
    <property type="term" value="C:nucleus"/>
    <property type="evidence" value="ECO:0007669"/>
    <property type="project" value="TreeGrafter"/>
</dbReference>
<keyword evidence="6" id="KW-0378">Hydrolase</keyword>
<dbReference type="FunFam" id="1.10.1520.10:FF:000004">
    <property type="entry name" value="Endoribonuclease dicer-like 1"/>
    <property type="match status" value="1"/>
</dbReference>
<dbReference type="OrthoDB" id="416741at2759"/>
<dbReference type="GO" id="GO:0004525">
    <property type="term" value="F:ribonuclease III activity"/>
    <property type="evidence" value="ECO:0007669"/>
    <property type="project" value="InterPro"/>
</dbReference>
<dbReference type="SUPFAM" id="SSF69065">
    <property type="entry name" value="RNase III domain-like"/>
    <property type="match status" value="1"/>
</dbReference>
<dbReference type="SMART" id="SM00535">
    <property type="entry name" value="RIBOc"/>
    <property type="match status" value="1"/>
</dbReference>
<dbReference type="InterPro" id="IPR014720">
    <property type="entry name" value="dsRBD_dom"/>
</dbReference>
<keyword evidence="4" id="KW-0479">Metal-binding</keyword>
<dbReference type="SMR" id="A0A8T3B1Q4"/>
<dbReference type="GO" id="GO:0030422">
    <property type="term" value="P:siRNA processing"/>
    <property type="evidence" value="ECO:0007669"/>
    <property type="project" value="TreeGrafter"/>
</dbReference>
<reference evidence="12" key="1">
    <citation type="journal article" date="2022" name="Front. Genet.">
        <title>Chromosome-Scale Assembly of the Dendrobium nobile Genome Provides Insights Into the Molecular Mechanism of the Biosynthesis of the Medicinal Active Ingredient of Dendrobium.</title>
        <authorList>
            <person name="Xu Q."/>
            <person name="Niu S.-C."/>
            <person name="Li K.-L."/>
            <person name="Zheng P.-J."/>
            <person name="Zhang X.-J."/>
            <person name="Jia Y."/>
            <person name="Liu Y."/>
            <person name="Niu Y.-X."/>
            <person name="Yu L.-H."/>
            <person name="Chen D.-F."/>
            <person name="Zhang G.-Q."/>
        </authorList>
    </citation>
    <scope>NUCLEOTIDE SEQUENCE</scope>
    <source>
        <tissue evidence="12">Leaf</tissue>
    </source>
</reference>
<proteinExistence type="predicted"/>
<evidence type="ECO:0000256" key="3">
    <source>
        <dbReference type="ARBA" id="ARBA00022722"/>
    </source>
</evidence>
<name>A0A8T3B1Q4_DENNO</name>
<dbReference type="PANTHER" id="PTHR14950">
    <property type="entry name" value="DICER-RELATED"/>
    <property type="match status" value="1"/>
</dbReference>
<dbReference type="Pfam" id="PF00636">
    <property type="entry name" value="Ribonuclease_3"/>
    <property type="match status" value="1"/>
</dbReference>
<dbReference type="InterPro" id="IPR036389">
    <property type="entry name" value="RNase_III_sf"/>
</dbReference>
<evidence type="ECO:0000256" key="4">
    <source>
        <dbReference type="ARBA" id="ARBA00022723"/>
    </source>
</evidence>
<dbReference type="PANTHER" id="PTHR14950:SF54">
    <property type="entry name" value="RNASE II-LIKE 1"/>
    <property type="match status" value="1"/>
</dbReference>
<evidence type="ECO:0000313" key="12">
    <source>
        <dbReference type="EMBL" id="KAI0502194.1"/>
    </source>
</evidence>
<evidence type="ECO:0000256" key="5">
    <source>
        <dbReference type="ARBA" id="ARBA00022759"/>
    </source>
</evidence>
<evidence type="ECO:0000256" key="8">
    <source>
        <dbReference type="ARBA" id="ARBA00022884"/>
    </source>
</evidence>
<dbReference type="SMART" id="SM00358">
    <property type="entry name" value="DSRM"/>
    <property type="match status" value="1"/>
</dbReference>
<evidence type="ECO:0000256" key="9">
    <source>
        <dbReference type="PROSITE-ProRule" id="PRU00266"/>
    </source>
</evidence>
<dbReference type="GO" id="GO:0005737">
    <property type="term" value="C:cytoplasm"/>
    <property type="evidence" value="ECO:0007669"/>
    <property type="project" value="TreeGrafter"/>
</dbReference>
<dbReference type="Gene3D" id="3.30.160.20">
    <property type="match status" value="1"/>
</dbReference>
<dbReference type="Proteomes" id="UP000829196">
    <property type="component" value="Unassembled WGS sequence"/>
</dbReference>
<feature type="domain" description="DRBM" evidence="10">
    <location>
        <begin position="197"/>
        <end position="261"/>
    </location>
</feature>
<accession>A0A8T3B1Q4</accession>
<dbReference type="SUPFAM" id="SSF54768">
    <property type="entry name" value="dsRNA-binding domain-like"/>
    <property type="match status" value="1"/>
</dbReference>
<gene>
    <name evidence="12" type="ORF">KFK09_017141</name>
</gene>
<keyword evidence="3" id="KW-0540">Nuclease</keyword>
<evidence type="ECO:0000256" key="6">
    <source>
        <dbReference type="ARBA" id="ARBA00022801"/>
    </source>
</evidence>
<sequence>MEKKEIVEEEDEQEIPDLQPMEEDVIEEIEMILQYRFRNKMLLAQAFTQSSFNNPFKKAGKSYERLEFVGDSVLGCLMARELFSSYEDLPPGQLTLLRAANVDTERLARIAIKSNFHRFLRHNAPQLEWQIKEFMEGINQYPIHSNGLLDPPKALANIVESVIGAIFIDSNSSLEIVWKTFKKLADPLISLDTLGKHPVSELYELCQKNKMNVNFEKDTWTKSMTVKVFINGNLYGSGTYGHKKEIAQNRAAKAALDRLRMILQKAQIGRILSIRGRCFLGPRHIYEAYDDEQIWVERQRLRNKFWLQ</sequence>
<dbReference type="GO" id="GO:0003723">
    <property type="term" value="F:RNA binding"/>
    <property type="evidence" value="ECO:0007669"/>
    <property type="project" value="UniProtKB-UniRule"/>
</dbReference>
<feature type="domain" description="RNase III" evidence="11">
    <location>
        <begin position="26"/>
        <end position="171"/>
    </location>
</feature>
<keyword evidence="8 9" id="KW-0694">RNA-binding</keyword>
<dbReference type="InterPro" id="IPR000999">
    <property type="entry name" value="RNase_III_dom"/>
</dbReference>
<dbReference type="PROSITE" id="PS50137">
    <property type="entry name" value="DS_RBD"/>
    <property type="match status" value="1"/>
</dbReference>
<protein>
    <submittedName>
        <fullName evidence="12">Uncharacterized protein</fullName>
    </submittedName>
</protein>
<dbReference type="PROSITE" id="PS00517">
    <property type="entry name" value="RNASE_3_1"/>
    <property type="match status" value="1"/>
</dbReference>
<dbReference type="PROSITE" id="PS50142">
    <property type="entry name" value="RNASE_3_2"/>
    <property type="match status" value="1"/>
</dbReference>
<evidence type="ECO:0000259" key="10">
    <source>
        <dbReference type="PROSITE" id="PS50137"/>
    </source>
</evidence>
<keyword evidence="7" id="KW-0460">Magnesium</keyword>
<dbReference type="EMBL" id="JAGYWB010000012">
    <property type="protein sequence ID" value="KAI0502194.1"/>
    <property type="molecule type" value="Genomic_DNA"/>
</dbReference>
<evidence type="ECO:0000256" key="1">
    <source>
        <dbReference type="ARBA" id="ARBA00001936"/>
    </source>
</evidence>
<comment type="cofactor">
    <cofactor evidence="2">
        <name>Mg(2+)</name>
        <dbReference type="ChEBI" id="CHEBI:18420"/>
    </cofactor>
</comment>
<dbReference type="Pfam" id="PF00035">
    <property type="entry name" value="dsrm"/>
    <property type="match status" value="1"/>
</dbReference>
<dbReference type="Gene3D" id="1.10.1520.10">
    <property type="entry name" value="Ribonuclease III domain"/>
    <property type="match status" value="1"/>
</dbReference>
<evidence type="ECO:0000313" key="13">
    <source>
        <dbReference type="Proteomes" id="UP000829196"/>
    </source>
</evidence>
<evidence type="ECO:0000259" key="11">
    <source>
        <dbReference type="PROSITE" id="PS50142"/>
    </source>
</evidence>
<evidence type="ECO:0000256" key="7">
    <source>
        <dbReference type="ARBA" id="ARBA00022842"/>
    </source>
</evidence>
<dbReference type="CDD" id="cd19875">
    <property type="entry name" value="DSRM_EIF2AK2-like"/>
    <property type="match status" value="1"/>
</dbReference>
<organism evidence="12 13">
    <name type="scientific">Dendrobium nobile</name>
    <name type="common">Orchid</name>
    <dbReference type="NCBI Taxonomy" id="94219"/>
    <lineage>
        <taxon>Eukaryota</taxon>
        <taxon>Viridiplantae</taxon>
        <taxon>Streptophyta</taxon>
        <taxon>Embryophyta</taxon>
        <taxon>Tracheophyta</taxon>
        <taxon>Spermatophyta</taxon>
        <taxon>Magnoliopsida</taxon>
        <taxon>Liliopsida</taxon>
        <taxon>Asparagales</taxon>
        <taxon>Orchidaceae</taxon>
        <taxon>Epidendroideae</taxon>
        <taxon>Malaxideae</taxon>
        <taxon>Dendrobiinae</taxon>
        <taxon>Dendrobium</taxon>
    </lineage>
</organism>
<dbReference type="AlphaFoldDB" id="A0A8T3B1Q4"/>
<comment type="cofactor">
    <cofactor evidence="1">
        <name>Mn(2+)</name>
        <dbReference type="ChEBI" id="CHEBI:29035"/>
    </cofactor>
</comment>